<sequence length="513" mass="55644">MIIITEDADAKPTSRSLQDRDDAASQFVNGPYFGSVQDDSSAQSPRTSPHTFKYTSSYHTTPPLPPPPPSYPGHPVPSAPTQAAVPHPSLLRPNPRPPGPLSESSAKRFWKAFAIAFLIYLAFLTLIRSMASGIHWGDGSVGIPRAEDGRILESIGSLNWTTYQARPRWASSFSESAETSFTLPTTSESLYFISRGSYQSGKVEVRQSTTERGGSVKVDVRVAYHDERALARATVCRLRKSGNKHGVGIYTPIPGRPNARDRLYFQVILTFPAAPSERSPLRIHELKTHASNFAHEMGDLWQSLLFDNLELDAPNAPIQAHSVTLTRGSLTSSNGAIVGHFNTSDALILRTSNAHIRVTASLFNTARDATKLDMRTSNGQITSSVSLTTASGSGGNFVVTARSSNGGIKLQYNDAPMGARLVSDARTSNAAAEVAMHPAYEGTYEVSTSNAQPIVRDTRPADPEGRGRRRVVDQTASRGIVSGRVYWVREDGMRRVEGVSTVHTSNARASLDL</sequence>
<dbReference type="AlphaFoldDB" id="A0A8I2YND3"/>
<evidence type="ECO:0000313" key="4">
    <source>
        <dbReference type="Proteomes" id="UP000683000"/>
    </source>
</evidence>
<organism evidence="3 4">
    <name type="scientific">Boletus reticuloceps</name>
    <dbReference type="NCBI Taxonomy" id="495285"/>
    <lineage>
        <taxon>Eukaryota</taxon>
        <taxon>Fungi</taxon>
        <taxon>Dikarya</taxon>
        <taxon>Basidiomycota</taxon>
        <taxon>Agaricomycotina</taxon>
        <taxon>Agaricomycetes</taxon>
        <taxon>Agaricomycetidae</taxon>
        <taxon>Boletales</taxon>
        <taxon>Boletineae</taxon>
        <taxon>Boletaceae</taxon>
        <taxon>Boletoideae</taxon>
        <taxon>Boletus</taxon>
    </lineage>
</organism>
<comment type="caution">
    <text evidence="3">The sequence shown here is derived from an EMBL/GenBank/DDBJ whole genome shotgun (WGS) entry which is preliminary data.</text>
</comment>
<evidence type="ECO:0000256" key="1">
    <source>
        <dbReference type="SAM" id="MobiDB-lite"/>
    </source>
</evidence>
<keyword evidence="4" id="KW-1185">Reference proteome</keyword>
<keyword evidence="2" id="KW-1133">Transmembrane helix</keyword>
<keyword evidence="2" id="KW-0472">Membrane</keyword>
<feature type="transmembrane region" description="Helical" evidence="2">
    <location>
        <begin position="109"/>
        <end position="127"/>
    </location>
</feature>
<dbReference type="EMBL" id="JAGFBS010000015">
    <property type="protein sequence ID" value="KAG6375265.1"/>
    <property type="molecule type" value="Genomic_DNA"/>
</dbReference>
<name>A0A8I2YND3_9AGAM</name>
<protein>
    <submittedName>
        <fullName evidence="3">Uncharacterized protein</fullName>
    </submittedName>
</protein>
<feature type="region of interest" description="Disordered" evidence="1">
    <location>
        <begin position="1"/>
        <end position="103"/>
    </location>
</feature>
<feature type="compositionally biased region" description="Polar residues" evidence="1">
    <location>
        <begin position="37"/>
        <end position="50"/>
    </location>
</feature>
<evidence type="ECO:0000313" key="3">
    <source>
        <dbReference type="EMBL" id="KAG6375265.1"/>
    </source>
</evidence>
<accession>A0A8I2YND3</accession>
<keyword evidence="2" id="KW-0812">Transmembrane</keyword>
<dbReference type="Proteomes" id="UP000683000">
    <property type="component" value="Unassembled WGS sequence"/>
</dbReference>
<feature type="compositionally biased region" description="Pro residues" evidence="1">
    <location>
        <begin position="62"/>
        <end position="78"/>
    </location>
</feature>
<proteinExistence type="predicted"/>
<reference evidence="3" key="1">
    <citation type="submission" date="2021-03" db="EMBL/GenBank/DDBJ databases">
        <title>Evolutionary innovations through gain and loss of genes in the ectomycorrhizal Boletales.</title>
        <authorList>
            <person name="Wu G."/>
            <person name="Miyauchi S."/>
            <person name="Morin E."/>
            <person name="Yang Z.-L."/>
            <person name="Xu J."/>
            <person name="Martin F.M."/>
        </authorList>
    </citation>
    <scope>NUCLEOTIDE SEQUENCE</scope>
    <source>
        <strain evidence="3">BR01</strain>
    </source>
</reference>
<gene>
    <name evidence="3" type="ORF">JVT61DRAFT_3482</name>
</gene>
<dbReference type="OrthoDB" id="5570013at2759"/>
<feature type="compositionally biased region" description="Basic and acidic residues" evidence="1">
    <location>
        <begin position="8"/>
        <end position="23"/>
    </location>
</feature>
<evidence type="ECO:0000256" key="2">
    <source>
        <dbReference type="SAM" id="Phobius"/>
    </source>
</evidence>